<name>A0A059D4A4_EUCGR</name>
<accession>A0A059D4A4</accession>
<dbReference type="InParanoid" id="A0A059D4A4"/>
<dbReference type="EMBL" id="KK198754">
    <property type="protein sequence ID" value="KCW85020.1"/>
    <property type="molecule type" value="Genomic_DNA"/>
</dbReference>
<dbReference type="Gramene" id="KCW85020">
    <property type="protein sequence ID" value="KCW85020"/>
    <property type="gene ID" value="EUGRSUZ_B01855"/>
</dbReference>
<protein>
    <submittedName>
        <fullName evidence="1">Uncharacterized protein</fullName>
    </submittedName>
</protein>
<proteinExistence type="predicted"/>
<evidence type="ECO:0000313" key="1">
    <source>
        <dbReference type="EMBL" id="KCW85020.1"/>
    </source>
</evidence>
<dbReference type="AlphaFoldDB" id="A0A059D4A4"/>
<sequence>MIVVYMVTSSSQPVTSKFFSNRTAFPVLPILHNPSSWLGTWLYLPRLSGQHFIRQAHGFGDSTLSSEPTDQSVKSSQLWVHVQV</sequence>
<gene>
    <name evidence="1" type="ORF">EUGRSUZ_B01855</name>
</gene>
<reference evidence="1" key="1">
    <citation type="submission" date="2013-07" db="EMBL/GenBank/DDBJ databases">
        <title>The genome of Eucalyptus grandis.</title>
        <authorList>
            <person name="Schmutz J."/>
            <person name="Hayes R."/>
            <person name="Myburg A."/>
            <person name="Tuskan G."/>
            <person name="Grattapaglia D."/>
            <person name="Rokhsar D.S."/>
        </authorList>
    </citation>
    <scope>NUCLEOTIDE SEQUENCE</scope>
    <source>
        <tissue evidence="1">Leaf extractions</tissue>
    </source>
</reference>
<organism evidence="1">
    <name type="scientific">Eucalyptus grandis</name>
    <name type="common">Flooded gum</name>
    <dbReference type="NCBI Taxonomy" id="71139"/>
    <lineage>
        <taxon>Eukaryota</taxon>
        <taxon>Viridiplantae</taxon>
        <taxon>Streptophyta</taxon>
        <taxon>Embryophyta</taxon>
        <taxon>Tracheophyta</taxon>
        <taxon>Spermatophyta</taxon>
        <taxon>Magnoliopsida</taxon>
        <taxon>eudicotyledons</taxon>
        <taxon>Gunneridae</taxon>
        <taxon>Pentapetalae</taxon>
        <taxon>rosids</taxon>
        <taxon>malvids</taxon>
        <taxon>Myrtales</taxon>
        <taxon>Myrtaceae</taxon>
        <taxon>Myrtoideae</taxon>
        <taxon>Eucalypteae</taxon>
        <taxon>Eucalyptus</taxon>
    </lineage>
</organism>